<accession>A0A2G8SWH9</accession>
<protein>
    <submittedName>
        <fullName evidence="5">SAM-dependent methyltransferase</fullName>
    </submittedName>
</protein>
<proteinExistence type="predicted"/>
<dbReference type="OrthoDB" id="9778208at2"/>
<dbReference type="RefSeq" id="WP_099917685.1">
    <property type="nucleotide sequence ID" value="NZ_BMHS01000019.1"/>
</dbReference>
<dbReference type="Gene3D" id="3.40.50.150">
    <property type="entry name" value="Vaccinia Virus protein VP39"/>
    <property type="match status" value="1"/>
</dbReference>
<sequence>MAQFASRDPSTPRFWDERFERGFTPWDRGGVPQALRDFVAGSATPLATLIPGCGAAYELAFLSEQGWDAVAIDFSPAAVAKAKAGLGQWADNVVQADFFGYQPASQLDLVYERAFLCALPKTMWPRVAARWADLLAPGGLLAGFFFFDDEAKGPPFGIAREALDVLLDPFFACIEDAAVSDSIAVFDGKERWMVWRRR</sequence>
<dbReference type="PROSITE" id="PS51585">
    <property type="entry name" value="SAM_MT_TPMT"/>
    <property type="match status" value="1"/>
</dbReference>
<dbReference type="CDD" id="cd02440">
    <property type="entry name" value="AdoMet_MTases"/>
    <property type="match status" value="1"/>
</dbReference>
<evidence type="ECO:0000256" key="1">
    <source>
        <dbReference type="ARBA" id="ARBA00022553"/>
    </source>
</evidence>
<keyword evidence="6" id="KW-1185">Reference proteome</keyword>
<evidence type="ECO:0000256" key="3">
    <source>
        <dbReference type="ARBA" id="ARBA00022679"/>
    </source>
</evidence>
<keyword evidence="2 5" id="KW-0489">Methyltransferase</keyword>
<dbReference type="GO" id="GO:0008757">
    <property type="term" value="F:S-adenosylmethionine-dependent methyltransferase activity"/>
    <property type="evidence" value="ECO:0007669"/>
    <property type="project" value="InterPro"/>
</dbReference>
<evidence type="ECO:0000256" key="4">
    <source>
        <dbReference type="ARBA" id="ARBA00022691"/>
    </source>
</evidence>
<dbReference type="InterPro" id="IPR029063">
    <property type="entry name" value="SAM-dependent_MTases_sf"/>
</dbReference>
<evidence type="ECO:0000256" key="2">
    <source>
        <dbReference type="ARBA" id="ARBA00022603"/>
    </source>
</evidence>
<gene>
    <name evidence="5" type="ORF">CR103_19975</name>
</gene>
<keyword evidence="4" id="KW-0949">S-adenosyl-L-methionine</keyword>
<evidence type="ECO:0000313" key="5">
    <source>
        <dbReference type="EMBL" id="PIL38053.1"/>
    </source>
</evidence>
<dbReference type="GO" id="GO:0032259">
    <property type="term" value="P:methylation"/>
    <property type="evidence" value="ECO:0007669"/>
    <property type="project" value="UniProtKB-KW"/>
</dbReference>
<keyword evidence="1" id="KW-0597">Phosphoprotein</keyword>
<organism evidence="5 6">
    <name type="scientific">Massilia psychrophila</name>
    <dbReference type="NCBI Taxonomy" id="1603353"/>
    <lineage>
        <taxon>Bacteria</taxon>
        <taxon>Pseudomonadati</taxon>
        <taxon>Pseudomonadota</taxon>
        <taxon>Betaproteobacteria</taxon>
        <taxon>Burkholderiales</taxon>
        <taxon>Oxalobacteraceae</taxon>
        <taxon>Telluria group</taxon>
        <taxon>Massilia</taxon>
    </lineage>
</organism>
<dbReference type="PANTHER" id="PTHR32183">
    <property type="match status" value="1"/>
</dbReference>
<dbReference type="SUPFAM" id="SSF53335">
    <property type="entry name" value="S-adenosyl-L-methionine-dependent methyltransferases"/>
    <property type="match status" value="1"/>
</dbReference>
<dbReference type="Proteomes" id="UP000228593">
    <property type="component" value="Unassembled WGS sequence"/>
</dbReference>
<evidence type="ECO:0000313" key="6">
    <source>
        <dbReference type="Proteomes" id="UP000228593"/>
    </source>
</evidence>
<keyword evidence="3 5" id="KW-0808">Transferase</keyword>
<name>A0A2G8SWH9_9BURK</name>
<dbReference type="InterPro" id="IPR008854">
    <property type="entry name" value="TPMT"/>
</dbReference>
<dbReference type="Pfam" id="PF05724">
    <property type="entry name" value="TPMT"/>
    <property type="match status" value="1"/>
</dbReference>
<dbReference type="PANTHER" id="PTHR32183:SF6">
    <property type="entry name" value="CYSTEINE SULFINATE DESULFINASE_CYSTEINE DESULFURASE AND RELATED ENZYMES"/>
    <property type="match status" value="1"/>
</dbReference>
<reference evidence="5 6" key="1">
    <citation type="submission" date="2017-10" db="EMBL/GenBank/DDBJ databases">
        <title>Massilia psychrophilum sp. nov., a novel purple-pigmented bacterium isolated from Tianshan glacier, Xinjiang Municipality, China.</title>
        <authorList>
            <person name="Wang H."/>
        </authorList>
    </citation>
    <scope>NUCLEOTIDE SEQUENCE [LARGE SCALE GENOMIC DNA]</scope>
    <source>
        <strain evidence="5 6">JCM 30813</strain>
    </source>
</reference>
<comment type="caution">
    <text evidence="5">The sequence shown here is derived from an EMBL/GenBank/DDBJ whole genome shotgun (WGS) entry which is preliminary data.</text>
</comment>
<dbReference type="EMBL" id="PDOB01000049">
    <property type="protein sequence ID" value="PIL38053.1"/>
    <property type="molecule type" value="Genomic_DNA"/>
</dbReference>
<dbReference type="AlphaFoldDB" id="A0A2G8SWH9"/>